<comment type="caution">
    <text evidence="2">The sequence shown here is derived from an EMBL/GenBank/DDBJ whole genome shotgun (WGS) entry which is preliminary data.</text>
</comment>
<dbReference type="InterPro" id="IPR006212">
    <property type="entry name" value="Furin_repeat"/>
</dbReference>
<dbReference type="PANTHER" id="PTHR23275">
    <property type="entry name" value="CABRIOLET.-RELATED"/>
    <property type="match status" value="1"/>
</dbReference>
<dbReference type="PANTHER" id="PTHR23275:SF100">
    <property type="entry name" value="EGF-LIKE DOMAIN-CONTAINING PROTEIN"/>
    <property type="match status" value="1"/>
</dbReference>
<dbReference type="InterPro" id="IPR052798">
    <property type="entry name" value="Giardia_VSA"/>
</dbReference>
<organism evidence="2 3">
    <name type="scientific">Chlorella ohadii</name>
    <dbReference type="NCBI Taxonomy" id="2649997"/>
    <lineage>
        <taxon>Eukaryota</taxon>
        <taxon>Viridiplantae</taxon>
        <taxon>Chlorophyta</taxon>
        <taxon>core chlorophytes</taxon>
        <taxon>Trebouxiophyceae</taxon>
        <taxon>Chlorellales</taxon>
        <taxon>Chlorellaceae</taxon>
        <taxon>Chlorella clade</taxon>
        <taxon>Chlorella</taxon>
    </lineage>
</organism>
<evidence type="ECO:0000313" key="3">
    <source>
        <dbReference type="Proteomes" id="UP001205105"/>
    </source>
</evidence>
<evidence type="ECO:0000256" key="1">
    <source>
        <dbReference type="SAM" id="Phobius"/>
    </source>
</evidence>
<keyword evidence="1" id="KW-0812">Transmembrane</keyword>
<name>A0AAD5DJC5_9CHLO</name>
<evidence type="ECO:0000313" key="2">
    <source>
        <dbReference type="EMBL" id="KAI7837418.1"/>
    </source>
</evidence>
<feature type="transmembrane region" description="Helical" evidence="1">
    <location>
        <begin position="20"/>
        <end position="37"/>
    </location>
</feature>
<proteinExistence type="predicted"/>
<dbReference type="EMBL" id="JADXDR010000154">
    <property type="protein sequence ID" value="KAI7837418.1"/>
    <property type="molecule type" value="Genomic_DNA"/>
</dbReference>
<reference evidence="2" key="1">
    <citation type="submission" date="2020-11" db="EMBL/GenBank/DDBJ databases">
        <title>Chlorella ohadii genome sequencing and assembly.</title>
        <authorList>
            <person name="Murik O."/>
            <person name="Treves H."/>
            <person name="Kedem I."/>
            <person name="Shotland Y."/>
            <person name="Kaplan A."/>
        </authorList>
    </citation>
    <scope>NUCLEOTIDE SEQUENCE</scope>
    <source>
        <strain evidence="2">1</strain>
    </source>
</reference>
<dbReference type="Proteomes" id="UP001205105">
    <property type="component" value="Unassembled WGS sequence"/>
</dbReference>
<accession>A0AAD5DJC5</accession>
<sequence length="673" mass="70261">MLPWERRQLQGGELKWWEKMYWGVFVVGIALILFNRIEWEKTPDPAIEERKKRREAERLEAARMVLAGKSILVPWGTDDPFVGMTPAEIEEFCKQASGGATEADPFEGMTPQVHFGGGWLLRERISRSSAWALRSVTSPQQSPKMKLLALAAVCLVVALAATPAAQAQLSGNCLVANNNKADWCAAGFCDPVTGCSKCTTSTARYTPKMRVLNNNNGALTYNRCTPCDVSELKCKDALSCAPGANGALDGCTACRTGSYLATVSVKYIDASSGTATETTQDYRGCKSCAEAFGCVAGAACDANGCLVCPTGKPYKHKISRRCGTCQEVSGAGCTQCYTNGDCKACKKGYYLDALKRCQLCNMPNCETCDAIGACAACKKGYYIDADGGCTACTLPGCAKCASPAGDTCEECQKGWYTPTDAPGTCANCTIANCEQCTGESADPAPTCALCRRGYNFITATSEASGGAFRASCGLLLSACAAATTCLTCRQTGGDKCLACATDGTGACTKCYDRWSVDATTGKCVSCTAIGGPACLTCDPAGPACLTCAPGNYLNATGGCSSCSAAGAGCLACAVDETDDTLKCSQCRAGSFVDASGKCAYCSATYGVYCRACNATQCTACAQGTYWDATTSKCVSCTVTWGSNCLACTAASCTSCPRKYTVGADGKCKRTGRR</sequence>
<keyword evidence="1" id="KW-0472">Membrane</keyword>
<keyword evidence="3" id="KW-1185">Reference proteome</keyword>
<dbReference type="SMART" id="SM00261">
    <property type="entry name" value="FU"/>
    <property type="match status" value="5"/>
</dbReference>
<feature type="transmembrane region" description="Helical" evidence="1">
    <location>
        <begin position="147"/>
        <end position="165"/>
    </location>
</feature>
<keyword evidence="1" id="KW-1133">Transmembrane helix</keyword>
<dbReference type="AlphaFoldDB" id="A0AAD5DJC5"/>
<gene>
    <name evidence="2" type="ORF">COHA_008785</name>
</gene>
<dbReference type="SUPFAM" id="SSF57184">
    <property type="entry name" value="Growth factor receptor domain"/>
    <property type="match status" value="3"/>
</dbReference>
<dbReference type="InterPro" id="IPR009030">
    <property type="entry name" value="Growth_fac_rcpt_cys_sf"/>
</dbReference>
<protein>
    <submittedName>
        <fullName evidence="2">Uncharacterized protein</fullName>
    </submittedName>
</protein>